<dbReference type="InterPro" id="IPR011701">
    <property type="entry name" value="MFS"/>
</dbReference>
<feature type="transmembrane region" description="Helical" evidence="6">
    <location>
        <begin position="96"/>
        <end position="115"/>
    </location>
</feature>
<evidence type="ECO:0000256" key="2">
    <source>
        <dbReference type="ARBA" id="ARBA00022692"/>
    </source>
</evidence>
<gene>
    <name evidence="8" type="ORF">B0F90DRAFT_1792627</name>
</gene>
<dbReference type="Gene3D" id="1.20.1250.20">
    <property type="entry name" value="MFS general substrate transporter like domains"/>
    <property type="match status" value="1"/>
</dbReference>
<feature type="transmembrane region" description="Helical" evidence="6">
    <location>
        <begin position="307"/>
        <end position="326"/>
    </location>
</feature>
<dbReference type="Gene3D" id="1.20.1720.10">
    <property type="entry name" value="Multidrug resistance protein D"/>
    <property type="match status" value="1"/>
</dbReference>
<proteinExistence type="predicted"/>
<evidence type="ECO:0000259" key="7">
    <source>
        <dbReference type="PROSITE" id="PS50850"/>
    </source>
</evidence>
<dbReference type="Pfam" id="PF07690">
    <property type="entry name" value="MFS_1"/>
    <property type="match status" value="1"/>
</dbReference>
<evidence type="ECO:0000256" key="1">
    <source>
        <dbReference type="ARBA" id="ARBA00004141"/>
    </source>
</evidence>
<feature type="transmembrane region" description="Helical" evidence="6">
    <location>
        <begin position="122"/>
        <end position="140"/>
    </location>
</feature>
<dbReference type="Proteomes" id="UP001203297">
    <property type="component" value="Unassembled WGS sequence"/>
</dbReference>
<feature type="compositionally biased region" description="Polar residues" evidence="5">
    <location>
        <begin position="1"/>
        <end position="14"/>
    </location>
</feature>
<reference evidence="8" key="1">
    <citation type="journal article" date="2022" name="New Phytol.">
        <title>Evolutionary transition to the ectomycorrhizal habit in the genomes of a hyperdiverse lineage of mushroom-forming fungi.</title>
        <authorList>
            <person name="Looney B."/>
            <person name="Miyauchi S."/>
            <person name="Morin E."/>
            <person name="Drula E."/>
            <person name="Courty P.E."/>
            <person name="Kohler A."/>
            <person name="Kuo A."/>
            <person name="LaButti K."/>
            <person name="Pangilinan J."/>
            <person name="Lipzen A."/>
            <person name="Riley R."/>
            <person name="Andreopoulos W."/>
            <person name="He G."/>
            <person name="Johnson J."/>
            <person name="Nolan M."/>
            <person name="Tritt A."/>
            <person name="Barry K.W."/>
            <person name="Grigoriev I.V."/>
            <person name="Nagy L.G."/>
            <person name="Hibbett D."/>
            <person name="Henrissat B."/>
            <person name="Matheny P.B."/>
            <person name="Labbe J."/>
            <person name="Martin F.M."/>
        </authorList>
    </citation>
    <scope>NUCLEOTIDE SEQUENCE</scope>
    <source>
        <strain evidence="8">BPL690</strain>
    </source>
</reference>
<feature type="region of interest" description="Disordered" evidence="5">
    <location>
        <begin position="255"/>
        <end position="278"/>
    </location>
</feature>
<protein>
    <submittedName>
        <fullName evidence="8">MFS general substrate transporter</fullName>
    </submittedName>
</protein>
<dbReference type="GO" id="GO:0005886">
    <property type="term" value="C:plasma membrane"/>
    <property type="evidence" value="ECO:0007669"/>
    <property type="project" value="TreeGrafter"/>
</dbReference>
<organism evidence="8 9">
    <name type="scientific">Multifurca ochricompacta</name>
    <dbReference type="NCBI Taxonomy" id="376703"/>
    <lineage>
        <taxon>Eukaryota</taxon>
        <taxon>Fungi</taxon>
        <taxon>Dikarya</taxon>
        <taxon>Basidiomycota</taxon>
        <taxon>Agaricomycotina</taxon>
        <taxon>Agaricomycetes</taxon>
        <taxon>Russulales</taxon>
        <taxon>Russulaceae</taxon>
        <taxon>Multifurca</taxon>
    </lineage>
</organism>
<dbReference type="EMBL" id="WTXG01000291">
    <property type="protein sequence ID" value="KAI0289685.1"/>
    <property type="molecule type" value="Genomic_DNA"/>
</dbReference>
<sequence length="514" mass="56344">MTPAITNTRILSSPTTTTTTTTTEDIEKTDPSIERVDIEHVYVSDDPRKWSRGRKTSILCIIFSATIAVGFGSNSFNPAIKQIETDLRATSSQISLIQAMFVVFQGTIPLLWMAVSEIKGRKVVYVLSLAISLIGCIVAAEAKSIGVLTAMRVVQATGSGSVIAIGAATLADIYEPSERGTMMGIFYAAPLLGPSLGPLIGGVLTHAFNWRATFWFLAAILGADLILFIFFFHDTFRCERSLTYQSVLARRATSGTTTTTGNENERGHRHRNKGRQKENEPVQIVLSLVDVNPFPPLLLVLKLWNNIAMLFSSGFLFAFTYCLTYTCSRTLANNYNYDALKTGLVLLSYGIGSILGSVLGGRWSDRELRRLTNANGGRHSAEMRLESTKLAMPFLPLAAVAYAWLAQEHCHIASLCVAIFFAGFFSIWIFSSILAYIVDANPGRSSAAVATNSCFRGVAAFMFTEVAVPMQDSMGDGGLYSFWAGLIVLCELLILLVRWRGQKWREIAQEGERA</sequence>
<dbReference type="PROSITE" id="PS50850">
    <property type="entry name" value="MFS"/>
    <property type="match status" value="1"/>
</dbReference>
<evidence type="ECO:0000256" key="4">
    <source>
        <dbReference type="ARBA" id="ARBA00023136"/>
    </source>
</evidence>
<comment type="subcellular location">
    <subcellularLocation>
        <location evidence="1">Membrane</location>
        <topology evidence="1">Multi-pass membrane protein</topology>
    </subcellularLocation>
</comment>
<dbReference type="SUPFAM" id="SSF103473">
    <property type="entry name" value="MFS general substrate transporter"/>
    <property type="match status" value="1"/>
</dbReference>
<keyword evidence="4 6" id="KW-0472">Membrane</keyword>
<dbReference type="InterPro" id="IPR036259">
    <property type="entry name" value="MFS_trans_sf"/>
</dbReference>
<evidence type="ECO:0000256" key="5">
    <source>
        <dbReference type="SAM" id="MobiDB-lite"/>
    </source>
</evidence>
<feature type="transmembrane region" description="Helical" evidence="6">
    <location>
        <begin position="480"/>
        <end position="499"/>
    </location>
</feature>
<feature type="transmembrane region" description="Helical" evidence="6">
    <location>
        <begin position="346"/>
        <end position="363"/>
    </location>
</feature>
<evidence type="ECO:0000313" key="8">
    <source>
        <dbReference type="EMBL" id="KAI0289685.1"/>
    </source>
</evidence>
<dbReference type="PANTHER" id="PTHR23502">
    <property type="entry name" value="MAJOR FACILITATOR SUPERFAMILY"/>
    <property type="match status" value="1"/>
</dbReference>
<dbReference type="InterPro" id="IPR020846">
    <property type="entry name" value="MFS_dom"/>
</dbReference>
<dbReference type="AlphaFoldDB" id="A0AAD4LVR0"/>
<feature type="transmembrane region" description="Helical" evidence="6">
    <location>
        <begin position="214"/>
        <end position="232"/>
    </location>
</feature>
<feature type="transmembrane region" description="Helical" evidence="6">
    <location>
        <begin position="58"/>
        <end position="76"/>
    </location>
</feature>
<feature type="transmembrane region" description="Helical" evidence="6">
    <location>
        <begin position="412"/>
        <end position="437"/>
    </location>
</feature>
<keyword evidence="9" id="KW-1185">Reference proteome</keyword>
<feature type="transmembrane region" description="Helical" evidence="6">
    <location>
        <begin position="185"/>
        <end position="208"/>
    </location>
</feature>
<dbReference type="GO" id="GO:0022857">
    <property type="term" value="F:transmembrane transporter activity"/>
    <property type="evidence" value="ECO:0007669"/>
    <property type="project" value="InterPro"/>
</dbReference>
<evidence type="ECO:0000256" key="3">
    <source>
        <dbReference type="ARBA" id="ARBA00022989"/>
    </source>
</evidence>
<evidence type="ECO:0000313" key="9">
    <source>
        <dbReference type="Proteomes" id="UP001203297"/>
    </source>
</evidence>
<feature type="transmembrane region" description="Helical" evidence="6">
    <location>
        <begin position="152"/>
        <end position="173"/>
    </location>
</feature>
<feature type="region of interest" description="Disordered" evidence="5">
    <location>
        <begin position="1"/>
        <end position="27"/>
    </location>
</feature>
<comment type="caution">
    <text evidence="8">The sequence shown here is derived from an EMBL/GenBank/DDBJ whole genome shotgun (WGS) entry which is preliminary data.</text>
</comment>
<evidence type="ECO:0000256" key="6">
    <source>
        <dbReference type="SAM" id="Phobius"/>
    </source>
</evidence>
<dbReference type="PANTHER" id="PTHR23502:SF5">
    <property type="entry name" value="QUINIDINE RESISTANCE PROTEIN 3"/>
    <property type="match status" value="1"/>
</dbReference>
<keyword evidence="3 6" id="KW-1133">Transmembrane helix</keyword>
<name>A0AAD4LVR0_9AGAM</name>
<feature type="domain" description="Major facilitator superfamily (MFS) profile" evidence="7">
    <location>
        <begin position="58"/>
        <end position="502"/>
    </location>
</feature>
<accession>A0AAD4LVR0</accession>
<keyword evidence="2 6" id="KW-0812">Transmembrane</keyword>